<evidence type="ECO:0000313" key="2">
    <source>
        <dbReference type="Proteomes" id="UP000755654"/>
    </source>
</evidence>
<sequence>MGYLTACCLTVGSDVAQAATPSNPLLAANNEIGIAATGTLMNYQEHFSPAQTHGKSDTESGWMPGFAVNYSLMGDYFHALPNLYFDVHYDYASGGLHYQGFLQKPGLPNVQGTDNATTQRVLARLGMGFHVGQRMLLTPYVAGGYQRWNRNLSAIQEEVYHAALVGAGLRYQFSPVSRLVLSANVEGLAIVGGAMTPSGTPLADHLGTAPFETSGEEKIALNADYQLSGPWHVFGGLNFTHFNYTGGRLNSPLATHLGSFEPPSSTNLLGMDLGLAYAFS</sequence>
<dbReference type="EMBL" id="JAAOMP010000172">
    <property type="protein sequence ID" value="MBU2761720.1"/>
    <property type="molecule type" value="Genomic_DNA"/>
</dbReference>
<protein>
    <recommendedName>
        <fullName evidence="3">Outer membrane protein beta-barrel domain-containing protein</fullName>
    </recommendedName>
</protein>
<keyword evidence="2" id="KW-1185">Reference proteome</keyword>
<comment type="caution">
    <text evidence="1">The sequence shown here is derived from an EMBL/GenBank/DDBJ whole genome shotgun (WGS) entry which is preliminary data.</text>
</comment>
<dbReference type="SUPFAM" id="SSF103515">
    <property type="entry name" value="Autotransporter"/>
    <property type="match status" value="1"/>
</dbReference>
<accession>A0ABS6A3C3</accession>
<evidence type="ECO:0008006" key="3">
    <source>
        <dbReference type="Google" id="ProtNLM"/>
    </source>
</evidence>
<evidence type="ECO:0000313" key="1">
    <source>
        <dbReference type="EMBL" id="MBU2761720.1"/>
    </source>
</evidence>
<organism evidence="1 2">
    <name type="scientific">Acidithiobacillus sulfurivorans</name>
    <dbReference type="NCBI Taxonomy" id="1958756"/>
    <lineage>
        <taxon>Bacteria</taxon>
        <taxon>Pseudomonadati</taxon>
        <taxon>Pseudomonadota</taxon>
        <taxon>Acidithiobacillia</taxon>
        <taxon>Acidithiobacillales</taxon>
        <taxon>Acidithiobacillaceae</taxon>
        <taxon>Acidithiobacillus</taxon>
    </lineage>
</organism>
<reference evidence="1 2" key="1">
    <citation type="journal article" date="2021" name="ISME J.">
        <title>Genomic evolution of the class Acidithiobacillia: deep-branching Proteobacteria living in extreme acidic conditions.</title>
        <authorList>
            <person name="Moya-Beltran A."/>
            <person name="Beard S."/>
            <person name="Rojas-Villalobos C."/>
            <person name="Issotta F."/>
            <person name="Gallardo Y."/>
            <person name="Ulloa R."/>
            <person name="Giaveno A."/>
            <person name="Degli Esposti M."/>
            <person name="Johnson D.B."/>
            <person name="Quatrini R."/>
        </authorList>
    </citation>
    <scope>NUCLEOTIDE SEQUENCE [LARGE SCALE GENOMIC DNA]</scope>
    <source>
        <strain evidence="1 2">RW2</strain>
    </source>
</reference>
<name>A0ABS6A3C3_9PROT</name>
<dbReference type="InterPro" id="IPR036709">
    <property type="entry name" value="Autotransporte_beta_dom_sf"/>
</dbReference>
<proteinExistence type="predicted"/>
<dbReference type="Proteomes" id="UP000755654">
    <property type="component" value="Unassembled WGS sequence"/>
</dbReference>
<gene>
    <name evidence="1" type="ORF">HAP95_16435</name>
</gene>